<dbReference type="InterPro" id="IPR036259">
    <property type="entry name" value="MFS_trans_sf"/>
</dbReference>
<accession>A0A9P6MI92</accession>
<keyword evidence="1" id="KW-0472">Membrane</keyword>
<organism evidence="2 3">
    <name type="scientific">Modicella reniformis</name>
    <dbReference type="NCBI Taxonomy" id="1440133"/>
    <lineage>
        <taxon>Eukaryota</taxon>
        <taxon>Fungi</taxon>
        <taxon>Fungi incertae sedis</taxon>
        <taxon>Mucoromycota</taxon>
        <taxon>Mortierellomycotina</taxon>
        <taxon>Mortierellomycetes</taxon>
        <taxon>Mortierellales</taxon>
        <taxon>Mortierellaceae</taxon>
        <taxon>Modicella</taxon>
    </lineage>
</organism>
<name>A0A9P6MI92_9FUNG</name>
<dbReference type="AlphaFoldDB" id="A0A9P6MI92"/>
<dbReference type="EMBL" id="JAAAHW010000477">
    <property type="protein sequence ID" value="KAG0002007.1"/>
    <property type="molecule type" value="Genomic_DNA"/>
</dbReference>
<protein>
    <submittedName>
        <fullName evidence="2">Uncharacterized protein</fullName>
    </submittedName>
</protein>
<evidence type="ECO:0000313" key="3">
    <source>
        <dbReference type="Proteomes" id="UP000749646"/>
    </source>
</evidence>
<sequence>NVVGYTPSNTSSAFIPHGVGAIIVAGILSMLMTKVRSKIILVFGWLFLIASSVLWAQIRSTSSYWAVSFPAVITNMITLACIC</sequence>
<keyword evidence="1" id="KW-1133">Transmembrane helix</keyword>
<comment type="caution">
    <text evidence="2">The sequence shown here is derived from an EMBL/GenBank/DDBJ whole genome shotgun (WGS) entry which is preliminary data.</text>
</comment>
<dbReference type="OrthoDB" id="2130629at2759"/>
<keyword evidence="3" id="KW-1185">Reference proteome</keyword>
<evidence type="ECO:0000256" key="1">
    <source>
        <dbReference type="SAM" id="Phobius"/>
    </source>
</evidence>
<dbReference type="Proteomes" id="UP000749646">
    <property type="component" value="Unassembled WGS sequence"/>
</dbReference>
<dbReference type="SUPFAM" id="SSF103473">
    <property type="entry name" value="MFS general substrate transporter"/>
    <property type="match status" value="1"/>
</dbReference>
<proteinExistence type="predicted"/>
<gene>
    <name evidence="2" type="ORF">BGZ65_002995</name>
</gene>
<evidence type="ECO:0000313" key="2">
    <source>
        <dbReference type="EMBL" id="KAG0002007.1"/>
    </source>
</evidence>
<feature type="transmembrane region" description="Helical" evidence="1">
    <location>
        <begin position="64"/>
        <end position="82"/>
    </location>
</feature>
<reference evidence="2" key="1">
    <citation type="journal article" date="2020" name="Fungal Divers.">
        <title>Resolving the Mortierellaceae phylogeny through synthesis of multi-gene phylogenetics and phylogenomics.</title>
        <authorList>
            <person name="Vandepol N."/>
            <person name="Liber J."/>
            <person name="Desiro A."/>
            <person name="Na H."/>
            <person name="Kennedy M."/>
            <person name="Barry K."/>
            <person name="Grigoriev I.V."/>
            <person name="Miller A.N."/>
            <person name="O'Donnell K."/>
            <person name="Stajich J.E."/>
            <person name="Bonito G."/>
        </authorList>
    </citation>
    <scope>NUCLEOTIDE SEQUENCE</scope>
    <source>
        <strain evidence="2">MES-2147</strain>
    </source>
</reference>
<feature type="non-terminal residue" evidence="2">
    <location>
        <position position="1"/>
    </location>
</feature>
<feature type="transmembrane region" description="Helical" evidence="1">
    <location>
        <begin position="14"/>
        <end position="32"/>
    </location>
</feature>
<feature type="transmembrane region" description="Helical" evidence="1">
    <location>
        <begin position="39"/>
        <end position="58"/>
    </location>
</feature>
<keyword evidence="1" id="KW-0812">Transmembrane</keyword>